<feature type="signal peptide" evidence="4">
    <location>
        <begin position="1"/>
        <end position="26"/>
    </location>
</feature>
<dbReference type="PIRSF" id="PIRSF002741">
    <property type="entry name" value="MppA"/>
    <property type="match status" value="1"/>
</dbReference>
<gene>
    <name evidence="6" type="ORF">JI748_09760</name>
</gene>
<evidence type="ECO:0000259" key="5">
    <source>
        <dbReference type="Pfam" id="PF00496"/>
    </source>
</evidence>
<protein>
    <submittedName>
        <fullName evidence="6">ABC transporter substrate-binding protein</fullName>
    </submittedName>
</protein>
<dbReference type="RefSeq" id="WP_201629958.1">
    <property type="nucleotide sequence ID" value="NZ_CP068046.1"/>
</dbReference>
<dbReference type="InterPro" id="IPR030678">
    <property type="entry name" value="Peptide/Ni-bd"/>
</dbReference>
<evidence type="ECO:0000256" key="4">
    <source>
        <dbReference type="SAM" id="SignalP"/>
    </source>
</evidence>
<organism evidence="6 7">
    <name type="scientific">Devosia rhizoryzae</name>
    <dbReference type="NCBI Taxonomy" id="2774137"/>
    <lineage>
        <taxon>Bacteria</taxon>
        <taxon>Pseudomonadati</taxon>
        <taxon>Pseudomonadota</taxon>
        <taxon>Alphaproteobacteria</taxon>
        <taxon>Hyphomicrobiales</taxon>
        <taxon>Devosiaceae</taxon>
        <taxon>Devosia</taxon>
    </lineage>
</organism>
<dbReference type="InterPro" id="IPR039424">
    <property type="entry name" value="SBP_5"/>
</dbReference>
<dbReference type="Pfam" id="PF00496">
    <property type="entry name" value="SBP_bac_5"/>
    <property type="match status" value="1"/>
</dbReference>
<proteinExistence type="inferred from homology"/>
<dbReference type="Gene3D" id="3.40.190.10">
    <property type="entry name" value="Periplasmic binding protein-like II"/>
    <property type="match status" value="1"/>
</dbReference>
<dbReference type="Gene3D" id="3.90.76.10">
    <property type="entry name" value="Dipeptide-binding Protein, Domain 1"/>
    <property type="match status" value="1"/>
</dbReference>
<feature type="chain" id="PRO_5046169601" evidence="4">
    <location>
        <begin position="27"/>
        <end position="512"/>
    </location>
</feature>
<evidence type="ECO:0000313" key="7">
    <source>
        <dbReference type="Proteomes" id="UP000595857"/>
    </source>
</evidence>
<dbReference type="SUPFAM" id="SSF53850">
    <property type="entry name" value="Periplasmic binding protein-like II"/>
    <property type="match status" value="1"/>
</dbReference>
<feature type="domain" description="Solute-binding protein family 5" evidence="5">
    <location>
        <begin position="75"/>
        <end position="423"/>
    </location>
</feature>
<dbReference type="Proteomes" id="UP000595857">
    <property type="component" value="Chromosome"/>
</dbReference>
<sequence>MTILKSLGGLAAGVAVVALMAGATLAQDRPTLRIAVQSNPPTAEVIDAESNVGYRSNYSIHDTLIQFNYAGDMSLQPHLATSWEWIDPTTLEVKLREGVIFHDGREMTSEDVVFSFGPERLTGEEAPGKPMVRRYWVSLEGVEAVDKYTVRFTTTYEDPIFLQRLTAWTSQIISKQAYLEAESYDAWRIKPVGAGPFKVDHITPNDETVFVAHDQYWGGKPNAEKVIFTVVPEVSSRVAGLLAGDYDIATDLPPDQLDAVEAGDGVSVVGGPVNNNRIIFFDKTNPVLENPLVRQAISVAIDRQLIVDTIWGGRTQVPNGLQYDFFGDMYLEDFPAYEYNPEKAKQLLAEAGYDGTEISFRSNNNYYTAELATSQALVAMWQAVGLNVVLEVGVDNFTREDGRAFGNWSNSALLPDPLFSLWSQHGPASVQASLGIWSNDEFYALGEKLERSTALEDRRDAFRAMLDINEWTDPGVLTLHQNAVFYGISDEVDWNPYVFLYMDLGPDRLKFN</sequence>
<dbReference type="InterPro" id="IPR000914">
    <property type="entry name" value="SBP_5_dom"/>
</dbReference>
<dbReference type="CDD" id="cd08515">
    <property type="entry name" value="PBP2_NikA_DppA_OppA_like_10"/>
    <property type="match status" value="1"/>
</dbReference>
<keyword evidence="7" id="KW-1185">Reference proteome</keyword>
<dbReference type="PANTHER" id="PTHR30290:SF38">
    <property type="entry name" value="D,D-DIPEPTIDE-BINDING PERIPLASMIC PROTEIN DDPA-RELATED"/>
    <property type="match status" value="1"/>
</dbReference>
<evidence type="ECO:0000313" key="6">
    <source>
        <dbReference type="EMBL" id="QQR38080.1"/>
    </source>
</evidence>
<dbReference type="Gene3D" id="3.10.105.10">
    <property type="entry name" value="Dipeptide-binding Protein, Domain 3"/>
    <property type="match status" value="1"/>
</dbReference>
<reference evidence="6 7" key="1">
    <citation type="submission" date="2021-01" db="EMBL/GenBank/DDBJ databases">
        <title>Genome seq and assembly of Devosia sp. LEGU1.</title>
        <authorList>
            <person name="Chhetri G."/>
        </authorList>
    </citation>
    <scope>NUCLEOTIDE SEQUENCE [LARGE SCALE GENOMIC DNA]</scope>
    <source>
        <strain evidence="6 7">LEGU1</strain>
    </source>
</reference>
<evidence type="ECO:0000256" key="3">
    <source>
        <dbReference type="ARBA" id="ARBA00022729"/>
    </source>
</evidence>
<evidence type="ECO:0000256" key="2">
    <source>
        <dbReference type="ARBA" id="ARBA00005695"/>
    </source>
</evidence>
<keyword evidence="3 4" id="KW-0732">Signal</keyword>
<dbReference type="PANTHER" id="PTHR30290">
    <property type="entry name" value="PERIPLASMIC BINDING COMPONENT OF ABC TRANSPORTER"/>
    <property type="match status" value="1"/>
</dbReference>
<dbReference type="EMBL" id="CP068046">
    <property type="protein sequence ID" value="QQR38080.1"/>
    <property type="molecule type" value="Genomic_DNA"/>
</dbReference>
<evidence type="ECO:0000256" key="1">
    <source>
        <dbReference type="ARBA" id="ARBA00004418"/>
    </source>
</evidence>
<name>A0ABX7C624_9HYPH</name>
<comment type="subcellular location">
    <subcellularLocation>
        <location evidence="1">Periplasm</location>
    </subcellularLocation>
</comment>
<comment type="similarity">
    <text evidence="2">Belongs to the bacterial solute-binding protein 5 family.</text>
</comment>
<accession>A0ABX7C624</accession>